<organism evidence="2 3">
    <name type="scientific">Penicillium nalgiovense</name>
    <dbReference type="NCBI Taxonomy" id="60175"/>
    <lineage>
        <taxon>Eukaryota</taxon>
        <taxon>Fungi</taxon>
        <taxon>Dikarya</taxon>
        <taxon>Ascomycota</taxon>
        <taxon>Pezizomycotina</taxon>
        <taxon>Eurotiomycetes</taxon>
        <taxon>Eurotiomycetidae</taxon>
        <taxon>Eurotiales</taxon>
        <taxon>Aspergillaceae</taxon>
        <taxon>Penicillium</taxon>
    </lineage>
</organism>
<evidence type="ECO:0000313" key="3">
    <source>
        <dbReference type="Proteomes" id="UP000191691"/>
    </source>
</evidence>
<reference evidence="3" key="1">
    <citation type="journal article" date="2017" name="Nat. Microbiol.">
        <title>Global analysis of biosynthetic gene clusters reveals vast potential of secondary metabolite production in Penicillium species.</title>
        <authorList>
            <person name="Nielsen J.C."/>
            <person name="Grijseels S."/>
            <person name="Prigent S."/>
            <person name="Ji B."/>
            <person name="Dainat J."/>
            <person name="Nielsen K.F."/>
            <person name="Frisvad J.C."/>
            <person name="Workman M."/>
            <person name="Nielsen J."/>
        </authorList>
    </citation>
    <scope>NUCLEOTIDE SEQUENCE [LARGE SCALE GENOMIC DNA]</scope>
    <source>
        <strain evidence="3">IBT 13039</strain>
    </source>
</reference>
<gene>
    <name evidence="2" type="ORF">PENNAL_c0027G06726</name>
</gene>
<evidence type="ECO:0008006" key="4">
    <source>
        <dbReference type="Google" id="ProtNLM"/>
    </source>
</evidence>
<evidence type="ECO:0000256" key="1">
    <source>
        <dbReference type="SAM" id="MobiDB-lite"/>
    </source>
</evidence>
<accession>A0A1V6Y9X5</accession>
<protein>
    <recommendedName>
        <fullName evidence="4">SNF2 N-terminal domain-containing protein</fullName>
    </recommendedName>
</protein>
<feature type="region of interest" description="Disordered" evidence="1">
    <location>
        <begin position="66"/>
        <end position="106"/>
    </location>
</feature>
<name>A0A1V6Y9X5_PENNA</name>
<dbReference type="EMBL" id="MOOB01000027">
    <property type="protein sequence ID" value="OQE84227.1"/>
    <property type="molecule type" value="Genomic_DNA"/>
</dbReference>
<keyword evidence="3" id="KW-1185">Reference proteome</keyword>
<dbReference type="Proteomes" id="UP000191691">
    <property type="component" value="Unassembled WGS sequence"/>
</dbReference>
<dbReference type="STRING" id="60175.A0A1V6Y9X5"/>
<sequence>MHRRCLLAFSLSLSIHDYFIDKAKNPHTAIWQILMKQEFPKIILSTATPMFNRADDLLGLIGLLGSQSRDGESSPAGDPNDDDQPDASEHKALFARQVREPPHGSRRIQEVAWDAELGNLLSDIRLPADLNGKGHYGKDSNMHS</sequence>
<evidence type="ECO:0000313" key="2">
    <source>
        <dbReference type="EMBL" id="OQE84227.1"/>
    </source>
</evidence>
<feature type="compositionally biased region" description="Basic and acidic residues" evidence="1">
    <location>
        <begin position="87"/>
        <end position="106"/>
    </location>
</feature>
<proteinExistence type="predicted"/>
<dbReference type="AlphaFoldDB" id="A0A1V6Y9X5"/>
<comment type="caution">
    <text evidence="2">The sequence shown here is derived from an EMBL/GenBank/DDBJ whole genome shotgun (WGS) entry which is preliminary data.</text>
</comment>